<name>A0A3G5A2U9_9VIRU</name>
<accession>A0A3G5A2U9</accession>
<evidence type="ECO:0000313" key="1">
    <source>
        <dbReference type="EMBL" id="AYV80521.1"/>
    </source>
</evidence>
<organism evidence="1">
    <name type="scientific">Harvfovirus sp</name>
    <dbReference type="NCBI Taxonomy" id="2487768"/>
    <lineage>
        <taxon>Viruses</taxon>
        <taxon>Varidnaviria</taxon>
        <taxon>Bamfordvirae</taxon>
        <taxon>Nucleocytoviricota</taxon>
        <taxon>Megaviricetes</taxon>
        <taxon>Imitervirales</taxon>
        <taxon>Mimiviridae</taxon>
        <taxon>Klosneuvirinae</taxon>
    </lineage>
</organism>
<reference evidence="1" key="1">
    <citation type="submission" date="2018-10" db="EMBL/GenBank/DDBJ databases">
        <title>Hidden diversity of soil giant viruses.</title>
        <authorList>
            <person name="Schulz F."/>
            <person name="Alteio L."/>
            <person name="Goudeau D."/>
            <person name="Ryan E.M."/>
            <person name="Malmstrom R.R."/>
            <person name="Blanchard J."/>
            <person name="Woyke T."/>
        </authorList>
    </citation>
    <scope>NUCLEOTIDE SEQUENCE</scope>
    <source>
        <strain evidence="1">HAV1</strain>
    </source>
</reference>
<sequence>MAHYILFYIRLRTMASEPSAYERPSASIVFARLELVEKCWVCDTPKRFTKPDDLCECDFKYHFCRVRAEFPDEKLSASTVFEITVEPNYEVQGTDNNEIPDSFPVPEDVSRFTFQLKKERSLDNEATIIEPHVATLKSLFGVGALIDALRTKINLNVKLKKPTALDRKEYASDFAAIEMKFHAPWSNCSNKRHDATKASLQQTFLHMLLQVEIEPLFTQSLKKENPHLGKKKR</sequence>
<protein>
    <submittedName>
        <fullName evidence="1">Uncharacterized protein</fullName>
    </submittedName>
</protein>
<proteinExistence type="predicted"/>
<gene>
    <name evidence="1" type="ORF">Harvfovirus2_51</name>
</gene>
<dbReference type="EMBL" id="MK072244">
    <property type="protein sequence ID" value="AYV80521.1"/>
    <property type="molecule type" value="Genomic_DNA"/>
</dbReference>